<keyword evidence="5" id="KW-0843">Virulence</keyword>
<dbReference type="Pfam" id="PF13517">
    <property type="entry name" value="FG-GAP_3"/>
    <property type="match status" value="2"/>
</dbReference>
<dbReference type="InterPro" id="IPR028994">
    <property type="entry name" value="Integrin_alpha_N"/>
</dbReference>
<evidence type="ECO:0000256" key="5">
    <source>
        <dbReference type="ARBA" id="ARBA00023026"/>
    </source>
</evidence>
<evidence type="ECO:0000313" key="9">
    <source>
        <dbReference type="EMBL" id="QND81034.1"/>
    </source>
</evidence>
<feature type="domain" description="Teneurin-like YD-shell" evidence="8">
    <location>
        <begin position="2042"/>
        <end position="2145"/>
    </location>
</feature>
<accession>A0ABX6RGA1</accession>
<feature type="region of interest" description="Disordered" evidence="6">
    <location>
        <begin position="1824"/>
        <end position="1868"/>
    </location>
</feature>
<dbReference type="NCBIfam" id="TIGR01643">
    <property type="entry name" value="YD_repeat_2x"/>
    <property type="match status" value="2"/>
</dbReference>
<dbReference type="Pfam" id="PF03534">
    <property type="entry name" value="SpvB"/>
    <property type="match status" value="1"/>
</dbReference>
<evidence type="ECO:0000259" key="8">
    <source>
        <dbReference type="Pfam" id="PF25023"/>
    </source>
</evidence>
<dbReference type="InterPro" id="IPR022045">
    <property type="entry name" value="TcdB_toxin_mid/N"/>
</dbReference>
<dbReference type="SUPFAM" id="SSF69318">
    <property type="entry name" value="Integrin alpha N-terminal domain"/>
    <property type="match status" value="2"/>
</dbReference>
<dbReference type="Pfam" id="PF12256">
    <property type="entry name" value="TcdB_toxin_midN"/>
    <property type="match status" value="1"/>
</dbReference>
<evidence type="ECO:0000256" key="1">
    <source>
        <dbReference type="ARBA" id="ARBA00004613"/>
    </source>
</evidence>
<feature type="domain" description="Insecticide toxin TcdB middle/N-terminal" evidence="7">
    <location>
        <begin position="832"/>
        <end position="983"/>
    </location>
</feature>
<dbReference type="InterPro" id="IPR056823">
    <property type="entry name" value="TEN-like_YD-shell"/>
</dbReference>
<keyword evidence="4" id="KW-0677">Repeat</keyword>
<dbReference type="Gene3D" id="2.180.10.10">
    <property type="entry name" value="RHS repeat-associated core"/>
    <property type="match status" value="2"/>
</dbReference>
<evidence type="ECO:0000259" key="7">
    <source>
        <dbReference type="Pfam" id="PF12256"/>
    </source>
</evidence>
<proteinExistence type="predicted"/>
<dbReference type="Pfam" id="PF25023">
    <property type="entry name" value="TEN_YD-shell"/>
    <property type="match status" value="1"/>
</dbReference>
<evidence type="ECO:0000256" key="6">
    <source>
        <dbReference type="SAM" id="MobiDB-lite"/>
    </source>
</evidence>
<dbReference type="InterPro" id="IPR013517">
    <property type="entry name" value="FG-GAP"/>
</dbReference>
<dbReference type="NCBIfam" id="TIGR03696">
    <property type="entry name" value="Rhs_assc_core"/>
    <property type="match status" value="1"/>
</dbReference>
<organism evidence="9 10">
    <name type="scientific">Pseudoxanthomonas mexicana</name>
    <dbReference type="NCBI Taxonomy" id="128785"/>
    <lineage>
        <taxon>Bacteria</taxon>
        <taxon>Pseudomonadati</taxon>
        <taxon>Pseudomonadota</taxon>
        <taxon>Gammaproteobacteria</taxon>
        <taxon>Lysobacterales</taxon>
        <taxon>Lysobacteraceae</taxon>
        <taxon>Pseudoxanthomonas</taxon>
    </lineage>
</organism>
<dbReference type="PANTHER" id="PTHR32305">
    <property type="match status" value="1"/>
</dbReference>
<gene>
    <name evidence="9" type="ORF">H4W19_04415</name>
</gene>
<name>A0ABX6RGA1_PSEMX</name>
<keyword evidence="2" id="KW-0964">Secreted</keyword>
<dbReference type="PANTHER" id="PTHR32305:SF15">
    <property type="entry name" value="PROTEIN RHSA-RELATED"/>
    <property type="match status" value="1"/>
</dbReference>
<evidence type="ECO:0000256" key="2">
    <source>
        <dbReference type="ARBA" id="ARBA00022525"/>
    </source>
</evidence>
<dbReference type="InterPro" id="IPR006530">
    <property type="entry name" value="YD"/>
</dbReference>
<reference evidence="9 10" key="1">
    <citation type="submission" date="2020-08" db="EMBL/GenBank/DDBJ databases">
        <title>Streptomycin resistant and MDR strain, P. mexicana.</title>
        <authorList>
            <person name="Ganesh-kumar S."/>
            <person name="Zhe T."/>
            <person name="Yu Z."/>
            <person name="Min Y."/>
        </authorList>
    </citation>
    <scope>NUCLEOTIDE SEQUENCE [LARGE SCALE GENOMIC DNA]</scope>
    <source>
        <strain evidence="9 10">GTZY</strain>
    </source>
</reference>
<dbReference type="Gene3D" id="2.130.10.130">
    <property type="entry name" value="Integrin alpha, N-terminal"/>
    <property type="match status" value="2"/>
</dbReference>
<evidence type="ECO:0000256" key="4">
    <source>
        <dbReference type="ARBA" id="ARBA00022737"/>
    </source>
</evidence>
<dbReference type="Proteomes" id="UP000515506">
    <property type="component" value="Chromosome"/>
</dbReference>
<comment type="subcellular location">
    <subcellularLocation>
        <location evidence="1">Secreted</location>
    </subcellularLocation>
</comment>
<sequence>MPDQSSSRMSLGAAALLLLIASVILAPLGMFAFEVVAQVMGGNNPPRVLVSPDPLSDSVSATAAEFRVDEAGAATYTVPLYTVPGTAGVAPSVSLKYSSQGGYGPLGKGWAVGGLSSIARCRATREAGDFLGAATPDGAPRPINLSATDRYCLDGQRLVPSAATCPSAGGMSGVALATEIDTFARVCAYSAGGSSTGPAFFTAERKDGSISWYGDRDSNGGANRPDGYFEATSSLSPGAALVWAQTRFQDSTGNYIDYVYSENPAGPGTGEHLISEIRYTGKASLPGQSGATVAPYARLVFNYGVRPEQDWGRSYAAGGVYTHSRRLESITSCGTMACGAIEQVRHYLLTYQQAYSGARQENLIGLQECRDSTATVCAAATSFAWSSARHELATQEYAPELPFDMTGFLGFKLGDINGDGRTDMVYPRLGYTPQGESSNEFIVALGALDGAGRPTFLPAGSLHVAPLANRPEGSWHLFDYTGDGRDDLFVNTGTQGGGWHLYASNGSAFDGQSLIAHLGIPGMTGKNDQAHVADLNGDGLTDIVYPRAGALRARIMERQGAIFAWGAERNVAINEASLGPIASDCDDGFTICSRSIAGAPTPKTNFMQVADFNGDAASDLLIRVDTYVQRRIYGIPGCDIIPLSQSQTGVTGSEWSVLPYVPEPDPMTGGAAVAAASADPCVETISTNTLHAFVVQELSTTAVGVSNYAGVAGGSPHSLAYGDVNGDGLSDLFVQGSDNADWLPLVNTGTGFQFAPALSIQNYRNQTRFVDINGDGRADVLAVVNLGSYKAYYVRYALASGGFSPSLTPILGGNARICEGSSCDERTRMPIFADFDGDGHLDFLSLKMSGQPDVYVSRGSQRFVPRDVIVQVTNGMGAVTEISYAPMTNAAVYRRDVGARNGLNWGRGSPVSDLLMPTYVVSAAASSSVEGGSPTARTRMHYRYAGAKVQAGGRGFLGFREIVSIDPNQHGGHVVTTTTYAQNFPFLGLPVQTTKRAVLGQAYLVPTCLNGVISNACFVTPGNPHPDLGGSWFSNSIQSWEMAPANLASQVAIHVRTMGTEESLRDPYTGEQTSKVATAFAYGSHGNVTQTVVDTYTGASTLTATQITQNTYGDDTAKWRLGRLTASTITHRRPGQPDIVRTTGFSYAMSGAGTGLLTEERTQPGGAADQASATSYLLDDFGNRVQSTTCAAPATGCSVSGFQFHPTALDAVKRYSRMEYDAQGRFPVATYEPFWSEGGGTEVQTSRILQRNVFGDATEVLDVNNVRSMSVAGGLGRPYFAWTQTTPHATPGNGGATSLTTYRWCSTGVGAVPCPTGARFREQVSATAMPRQWTYFDALGRPVMKAVETFNANVGDQDVSAVCTEYDGVGRARRTSTPFFLPGTSGMEGPSDVAAACSSASRAWTTTVYDILGRPTLVQAADGSQVTSTYAGLTTTTRDARNNPTTQTRNGKGEVIATQDAAGFLTQFGYNAAGNLTTVSRNAGAGTITNTFAYDVLGRKTLQVDPDTGTTAFQYNALGELIAQTDNGGYRTEREIDARGRAWRVSAKLPGGAIESQTTSTFDTAQYGVGQLTEESVIGQYAAWAGQAGTELNYRRNMAYDAMGRVMNTITDVDGQWFTAAVAYDTLGRPWKAQDASGAWVKTQYGSRGAIAICASSPDDTNPSCPSGPDTYQRTLATDAWGNVVREARADSAAMEVRRQYHALTGRIAEICGGNTACNLVKEAYVWDAAGNLASHQKEGRYLEGFTYDSLNRVTEGRLTMANGVTVNQVMLANAYDALGNVCSKNGVGYAYPGADGCVGAVPMAQSAGIPSLTTVALPAYQQPPRTNLRTPRASALNRGQMQAPERSYRRYSDDDRPSWENEADEWGLGLDEPRGDAVWWRGTPRPAARKPAAAGPIILPSASRQLAAMTQPAVMMAAVSSVASSPHAVNQTGDGTSASFYYYDDRGNQTLRDAPGTASDRTIRYSADGKAHEIQMGNGQTTRFWYGPDGQRYKRQDGTTTTYYVGGVEVLVQNGVQTARRYVAGVALQTVVGGVVQATRFLFHDHLGSLIRIANADGTVAESLDYTAFGDRRAYGNPSGTGSASTLTPRGFTGHEYVDGTQVIHMNGRIYDQQLGRFLQPDPVIQEPTNAQSWNAYTYVFNNPLAYTDPSGNITARQVLGIVIAVVGTIFAPQFSNVWAKIGYAMVIGFASGYVASGTLQGGVFGAFTAALTFGIGNAAGMGPGSQLFARAYTGGLIEVMQGGKFGHGFASAGLTAAFMPQVGNIQNDVARTTVGALVGGTLSAATGSKFANGAISGAIQGAMAKAPHEAVRGRVPRYAQDVEVDPRVAALAMAEGEEAMKEIRLRRYDDLDRLAVDVADALQPIQNKWHTEVGVRIFNNGGFFEAGSVTSEGQICVRGNTCGVNLAKSINLNGSNRNLVGSFHTHPWNDTFSKSDLASAWAARNWSGREHTTYVTMPDRSVLSFDTGLVGKIPGVSDWPGYLNHTKRVR</sequence>
<dbReference type="EMBL" id="CP060028">
    <property type="protein sequence ID" value="QND81034.1"/>
    <property type="molecule type" value="Genomic_DNA"/>
</dbReference>
<dbReference type="InterPro" id="IPR003284">
    <property type="entry name" value="Sal_SpvB"/>
</dbReference>
<protein>
    <submittedName>
        <fullName evidence="9">VCBS repeat-containing protein</fullName>
    </submittedName>
</protein>
<evidence type="ECO:0000256" key="3">
    <source>
        <dbReference type="ARBA" id="ARBA00022729"/>
    </source>
</evidence>
<keyword evidence="3" id="KW-0732">Signal</keyword>
<keyword evidence="10" id="KW-1185">Reference proteome</keyword>
<dbReference type="InterPro" id="IPR022385">
    <property type="entry name" value="Rhs_assc_core"/>
</dbReference>
<dbReference type="InterPro" id="IPR050708">
    <property type="entry name" value="T6SS_VgrG/RHS"/>
</dbReference>
<dbReference type="RefSeq" id="WP_185896189.1">
    <property type="nucleotide sequence ID" value="NZ_CP060028.1"/>
</dbReference>
<feature type="compositionally biased region" description="Basic and acidic residues" evidence="6">
    <location>
        <begin position="1847"/>
        <end position="1860"/>
    </location>
</feature>
<evidence type="ECO:0000313" key="10">
    <source>
        <dbReference type="Proteomes" id="UP000515506"/>
    </source>
</evidence>